<protein>
    <submittedName>
        <fullName evidence="4">CoaE-domain-containing protein</fullName>
    </submittedName>
</protein>
<dbReference type="GO" id="GO:0015937">
    <property type="term" value="P:coenzyme A biosynthetic process"/>
    <property type="evidence" value="ECO:0007669"/>
    <property type="project" value="InterPro"/>
</dbReference>
<gene>
    <name evidence="4" type="ORF">BS50DRAFT_15830</name>
</gene>
<evidence type="ECO:0000256" key="2">
    <source>
        <dbReference type="ARBA" id="ARBA00022840"/>
    </source>
</evidence>
<keyword evidence="5" id="KW-1185">Reference proteome</keyword>
<dbReference type="GO" id="GO:0004140">
    <property type="term" value="F:dephospho-CoA kinase activity"/>
    <property type="evidence" value="ECO:0007669"/>
    <property type="project" value="InterPro"/>
</dbReference>
<dbReference type="PROSITE" id="PS51219">
    <property type="entry name" value="DPCK"/>
    <property type="match status" value="1"/>
</dbReference>
<dbReference type="Gene3D" id="3.40.50.300">
    <property type="entry name" value="P-loop containing nucleotide triphosphate hydrolases"/>
    <property type="match status" value="1"/>
</dbReference>
<dbReference type="PANTHER" id="PTHR10695">
    <property type="entry name" value="DEPHOSPHO-COA KINASE-RELATED"/>
    <property type="match status" value="1"/>
</dbReference>
<dbReference type="AlphaFoldDB" id="A0A2T2P9V3"/>
<feature type="transmembrane region" description="Helical" evidence="3">
    <location>
        <begin position="225"/>
        <end position="246"/>
    </location>
</feature>
<dbReference type="EMBL" id="KZ678128">
    <property type="protein sequence ID" value="PSN74427.1"/>
    <property type="molecule type" value="Genomic_DNA"/>
</dbReference>
<dbReference type="STRING" id="1448308.A0A2T2P9V3"/>
<name>A0A2T2P9V3_CORCC</name>
<dbReference type="NCBIfam" id="TIGR00152">
    <property type="entry name" value="dephospho-CoA kinase"/>
    <property type="match status" value="1"/>
</dbReference>
<dbReference type="HAMAP" id="MF_00376">
    <property type="entry name" value="Dephospho_CoA_kinase"/>
    <property type="match status" value="1"/>
</dbReference>
<keyword evidence="1" id="KW-0547">Nucleotide-binding</keyword>
<organism evidence="4 5">
    <name type="scientific">Corynespora cassiicola Philippines</name>
    <dbReference type="NCBI Taxonomy" id="1448308"/>
    <lineage>
        <taxon>Eukaryota</taxon>
        <taxon>Fungi</taxon>
        <taxon>Dikarya</taxon>
        <taxon>Ascomycota</taxon>
        <taxon>Pezizomycotina</taxon>
        <taxon>Dothideomycetes</taxon>
        <taxon>Pleosporomycetidae</taxon>
        <taxon>Pleosporales</taxon>
        <taxon>Corynesporascaceae</taxon>
        <taxon>Corynespora</taxon>
    </lineage>
</organism>
<proteinExistence type="inferred from homology"/>
<dbReference type="GO" id="GO:0005524">
    <property type="term" value="F:ATP binding"/>
    <property type="evidence" value="ECO:0007669"/>
    <property type="project" value="UniProtKB-KW"/>
</dbReference>
<dbReference type="Pfam" id="PF01121">
    <property type="entry name" value="CoaE"/>
    <property type="match status" value="1"/>
</dbReference>
<evidence type="ECO:0000256" key="3">
    <source>
        <dbReference type="SAM" id="Phobius"/>
    </source>
</evidence>
<dbReference type="Proteomes" id="UP000240883">
    <property type="component" value="Unassembled WGS sequence"/>
</dbReference>
<evidence type="ECO:0000256" key="1">
    <source>
        <dbReference type="ARBA" id="ARBA00022741"/>
    </source>
</evidence>
<dbReference type="FunFam" id="3.40.50.300:FF:001227">
    <property type="entry name" value="Dephospho-CoA kinase CAB5"/>
    <property type="match status" value="1"/>
</dbReference>
<keyword evidence="3" id="KW-0472">Membrane</keyword>
<dbReference type="CDD" id="cd02022">
    <property type="entry name" value="DPCK"/>
    <property type="match status" value="1"/>
</dbReference>
<accession>A0A2T2P9V3</accession>
<evidence type="ECO:0000313" key="4">
    <source>
        <dbReference type="EMBL" id="PSN74427.1"/>
    </source>
</evidence>
<evidence type="ECO:0000313" key="5">
    <source>
        <dbReference type="Proteomes" id="UP000240883"/>
    </source>
</evidence>
<dbReference type="InterPro" id="IPR027417">
    <property type="entry name" value="P-loop_NTPase"/>
</dbReference>
<reference evidence="4 5" key="1">
    <citation type="journal article" date="2018" name="Front. Microbiol.">
        <title>Genome-Wide Analysis of Corynespora cassiicola Leaf Fall Disease Putative Effectors.</title>
        <authorList>
            <person name="Lopez D."/>
            <person name="Ribeiro S."/>
            <person name="Label P."/>
            <person name="Fumanal B."/>
            <person name="Venisse J.S."/>
            <person name="Kohler A."/>
            <person name="de Oliveira R.R."/>
            <person name="Labutti K."/>
            <person name="Lipzen A."/>
            <person name="Lail K."/>
            <person name="Bauer D."/>
            <person name="Ohm R.A."/>
            <person name="Barry K.W."/>
            <person name="Spatafora J."/>
            <person name="Grigoriev I.V."/>
            <person name="Martin F.M."/>
            <person name="Pujade-Renaud V."/>
        </authorList>
    </citation>
    <scope>NUCLEOTIDE SEQUENCE [LARGE SCALE GENOMIC DNA]</scope>
    <source>
        <strain evidence="4 5">Philippines</strain>
    </source>
</reference>
<keyword evidence="2" id="KW-0067">ATP-binding</keyword>
<sequence>MLLLGLTGSIATGKSTVSSLLSRPPYSLPIVDADLIARQVVEPGTAGYNAIVRHFAPTTPDLLLPDAAPKGRPLNRPALGRRVFGQGEERERDRKILNGIVHPAVRKEMYKQMVWAYLKGHWAVVLDVPLLFESGWERYCGTILVVGVSDPAIQIQRLMSRDSHLTEEDARNRVSSQGDVREKAQRCLRRGEGRGVVVWNDGDREFLENEVARVMQDVRRRSPRWWGWLLWVCPPLGVIAGLVSWWKMRKVQLQWEEEKKREKARL</sequence>
<dbReference type="InterPro" id="IPR001977">
    <property type="entry name" value="Depp_CoAkinase"/>
</dbReference>
<keyword evidence="3" id="KW-1133">Transmembrane helix</keyword>
<dbReference type="SUPFAM" id="SSF52540">
    <property type="entry name" value="P-loop containing nucleoside triphosphate hydrolases"/>
    <property type="match status" value="1"/>
</dbReference>
<dbReference type="OrthoDB" id="247245at2759"/>
<dbReference type="PANTHER" id="PTHR10695:SF46">
    <property type="entry name" value="BIFUNCTIONAL COENZYME A SYNTHASE-RELATED"/>
    <property type="match status" value="1"/>
</dbReference>
<keyword evidence="3" id="KW-0812">Transmembrane</keyword>